<dbReference type="EC" id="3.4.11.10" evidence="2"/>
<name>A0A5C5YJ39_9BACT</name>
<accession>A0A5C5YJ39</accession>
<dbReference type="EMBL" id="SJPK01000001">
    <property type="protein sequence ID" value="TWT74880.1"/>
    <property type="molecule type" value="Genomic_DNA"/>
</dbReference>
<keyword evidence="2" id="KW-0031">Aminopeptidase</keyword>
<keyword evidence="2" id="KW-0645">Protease</keyword>
<dbReference type="SUPFAM" id="SSF53187">
    <property type="entry name" value="Zn-dependent exopeptidases"/>
    <property type="match status" value="1"/>
</dbReference>
<dbReference type="Gene3D" id="3.40.630.10">
    <property type="entry name" value="Zn peptidases"/>
    <property type="match status" value="1"/>
</dbReference>
<proteinExistence type="predicted"/>
<dbReference type="PANTHER" id="PTHR12147">
    <property type="entry name" value="METALLOPEPTIDASE M28 FAMILY MEMBER"/>
    <property type="match status" value="1"/>
</dbReference>
<dbReference type="InterPro" id="IPR007484">
    <property type="entry name" value="Peptidase_M28"/>
</dbReference>
<feature type="domain" description="Peptidase M28" evidence="1">
    <location>
        <begin position="85"/>
        <end position="308"/>
    </location>
</feature>
<dbReference type="AlphaFoldDB" id="A0A5C5YJ39"/>
<evidence type="ECO:0000313" key="2">
    <source>
        <dbReference type="EMBL" id="TWT74880.1"/>
    </source>
</evidence>
<dbReference type="GO" id="GO:0006508">
    <property type="term" value="P:proteolysis"/>
    <property type="evidence" value="ECO:0007669"/>
    <property type="project" value="InterPro"/>
</dbReference>
<dbReference type="GO" id="GO:0008235">
    <property type="term" value="F:metalloexopeptidase activity"/>
    <property type="evidence" value="ECO:0007669"/>
    <property type="project" value="InterPro"/>
</dbReference>
<keyword evidence="2" id="KW-0378">Hydrolase</keyword>
<keyword evidence="3" id="KW-1185">Reference proteome</keyword>
<dbReference type="Proteomes" id="UP000318053">
    <property type="component" value="Unassembled WGS sequence"/>
</dbReference>
<comment type="caution">
    <text evidence="2">The sequence shown here is derived from an EMBL/GenBank/DDBJ whole genome shotgun (WGS) entry which is preliminary data.</text>
</comment>
<gene>
    <name evidence="2" type="ORF">CA85_01660</name>
</gene>
<sequence>MFNLPFAIFPPAILMPTEPNTVDRDTIEANLRLHVDRLAGLIGPRTLKKPRTIEATIGYLEGQWSEMGYSNDRECYDALGDEAMNLIVEQPGSKRADEIVLLGAHYDTVSATPGADDNSSAVAVLLEVSRLLREHTGRRSARYVAFACEEPPYFNLDSMGSQHHARESRRRGDKIVGMLCLEMVGYYALHKGSQTVPPAIPKFLHRFFPQRGNFLAAVGNMPSWKLNWQFRRGFKRGTQRMSLFSICLPEKINEIRLSDNSSFWDQGYPALMLTDTSFLRNPHYHQATDTPETLDYPRMTEVTLGVASAMRRLLG</sequence>
<evidence type="ECO:0000313" key="3">
    <source>
        <dbReference type="Proteomes" id="UP000318053"/>
    </source>
</evidence>
<protein>
    <submittedName>
        <fullName evidence="2">Bacterial leucyl aminopeptidase</fullName>
        <ecNumber evidence="2">3.4.11.10</ecNumber>
    </submittedName>
</protein>
<reference evidence="2 3" key="1">
    <citation type="submission" date="2019-02" db="EMBL/GenBank/DDBJ databases">
        <title>Deep-cultivation of Planctomycetes and their phenomic and genomic characterization uncovers novel biology.</title>
        <authorList>
            <person name="Wiegand S."/>
            <person name="Jogler M."/>
            <person name="Boedeker C."/>
            <person name="Pinto D."/>
            <person name="Vollmers J."/>
            <person name="Rivas-Marin E."/>
            <person name="Kohn T."/>
            <person name="Peeters S.H."/>
            <person name="Heuer A."/>
            <person name="Rast P."/>
            <person name="Oberbeckmann S."/>
            <person name="Bunk B."/>
            <person name="Jeske O."/>
            <person name="Meyerdierks A."/>
            <person name="Storesund J.E."/>
            <person name="Kallscheuer N."/>
            <person name="Luecker S."/>
            <person name="Lage O.M."/>
            <person name="Pohl T."/>
            <person name="Merkel B.J."/>
            <person name="Hornburger P."/>
            <person name="Mueller R.-W."/>
            <person name="Bruemmer F."/>
            <person name="Labrenz M."/>
            <person name="Spormann A.M."/>
            <person name="Op Den Camp H."/>
            <person name="Overmann J."/>
            <person name="Amann R."/>
            <person name="Jetten M.S.M."/>
            <person name="Mascher T."/>
            <person name="Medema M.H."/>
            <person name="Devos D.P."/>
            <person name="Kaster A.-K."/>
            <person name="Ovreas L."/>
            <person name="Rohde M."/>
            <person name="Galperin M.Y."/>
            <person name="Jogler C."/>
        </authorList>
    </citation>
    <scope>NUCLEOTIDE SEQUENCE [LARGE SCALE GENOMIC DNA]</scope>
    <source>
        <strain evidence="2 3">CA85</strain>
    </source>
</reference>
<organism evidence="2 3">
    <name type="scientific">Allorhodopirellula solitaria</name>
    <dbReference type="NCBI Taxonomy" id="2527987"/>
    <lineage>
        <taxon>Bacteria</taxon>
        <taxon>Pseudomonadati</taxon>
        <taxon>Planctomycetota</taxon>
        <taxon>Planctomycetia</taxon>
        <taxon>Pirellulales</taxon>
        <taxon>Pirellulaceae</taxon>
        <taxon>Allorhodopirellula</taxon>
    </lineage>
</organism>
<dbReference type="InterPro" id="IPR045175">
    <property type="entry name" value="M28_fam"/>
</dbReference>
<dbReference type="GO" id="GO:0004177">
    <property type="term" value="F:aminopeptidase activity"/>
    <property type="evidence" value="ECO:0007669"/>
    <property type="project" value="UniProtKB-KW"/>
</dbReference>
<evidence type="ECO:0000259" key="1">
    <source>
        <dbReference type="Pfam" id="PF04389"/>
    </source>
</evidence>
<dbReference type="PANTHER" id="PTHR12147:SF26">
    <property type="entry name" value="PEPTIDASE M28 DOMAIN-CONTAINING PROTEIN"/>
    <property type="match status" value="1"/>
</dbReference>
<dbReference type="Pfam" id="PF04389">
    <property type="entry name" value="Peptidase_M28"/>
    <property type="match status" value="1"/>
</dbReference>